<feature type="compositionally biased region" description="Polar residues" evidence="1">
    <location>
        <begin position="444"/>
        <end position="454"/>
    </location>
</feature>
<reference evidence="2 3" key="1">
    <citation type="submission" date="2019-02" db="EMBL/GenBank/DDBJ databases">
        <title>Genome sequencing of the rare red list fungi Antrodiella citrinella (Flaviporus citrinellus).</title>
        <authorList>
            <person name="Buettner E."/>
            <person name="Kellner H."/>
        </authorList>
    </citation>
    <scope>NUCLEOTIDE SEQUENCE [LARGE SCALE GENOMIC DNA]</scope>
    <source>
        <strain evidence="2 3">DSM 108506</strain>
    </source>
</reference>
<feature type="region of interest" description="Disordered" evidence="1">
    <location>
        <begin position="73"/>
        <end position="93"/>
    </location>
</feature>
<dbReference type="Proteomes" id="UP000308730">
    <property type="component" value="Unassembled WGS sequence"/>
</dbReference>
<feature type="compositionally biased region" description="Low complexity" evidence="1">
    <location>
        <begin position="81"/>
        <end position="93"/>
    </location>
</feature>
<sequence>MLKGKAPLAHSSSSGKRQKKNRNRLKPDGPSKLMALHSQQQKPEFEEPSHKRVKVMSSGRSLDIQDIIANARSTGTPWQPSGSGSSSTASSGAIASSSSAAGLSLSLLSKANLESNRGLKGKQPAMVGVGLGLGLAKSSGGRRKANRQGSTKDDGRFRVGAIVMLDKGIEVVDNRPSYALPTGFQMAPSPSRTQLLKAQGLYLEDLQDGFELHRYMEWADSATPQIDDPLFPSPAFDDPSYATLPPYVLCMRDNRKFVPISGAVSNHFPNGALAETHSVRKISNHSGWQENKLVFTSRIPIPDEILQTWEDENTGPSVQLVAGYDDDDSNNEEEDVEGEEEGDDNASFGSGSRAMILEKRSQPLRAASQWKGKGKATDMIGTTTAATTDDDGHTIPKQKKRKFSTFSTLVISSSDDDNDNDNDNNDDISDLDDNDNNGLDISHSRATSRASSIGHQDMMGLSLDDIDGGGDGNAAADADDGAGAGDGSDSDVELIDPPPAAAAAHPHPQPFPLMSPLYFPDPLLQLPDQSRAKFPSSAMIHFSFSSFKFFGLLFVFINT</sequence>
<accession>A0A4S4MWY8</accession>
<comment type="caution">
    <text evidence="2">The sequence shown here is derived from an EMBL/GenBank/DDBJ whole genome shotgun (WGS) entry which is preliminary data.</text>
</comment>
<gene>
    <name evidence="2" type="ORF">EUX98_g6247</name>
</gene>
<evidence type="ECO:0000313" key="3">
    <source>
        <dbReference type="Proteomes" id="UP000308730"/>
    </source>
</evidence>
<evidence type="ECO:0000313" key="2">
    <source>
        <dbReference type="EMBL" id="THH27930.1"/>
    </source>
</evidence>
<feature type="compositionally biased region" description="Acidic residues" evidence="1">
    <location>
        <begin position="414"/>
        <end position="435"/>
    </location>
</feature>
<feature type="compositionally biased region" description="Acidic residues" evidence="1">
    <location>
        <begin position="324"/>
        <end position="344"/>
    </location>
</feature>
<feature type="region of interest" description="Disordered" evidence="1">
    <location>
        <begin position="310"/>
        <end position="507"/>
    </location>
</feature>
<feature type="compositionally biased region" description="Low complexity" evidence="1">
    <location>
        <begin position="377"/>
        <end position="387"/>
    </location>
</feature>
<protein>
    <submittedName>
        <fullName evidence="2">Uncharacterized protein</fullName>
    </submittedName>
</protein>
<organism evidence="2 3">
    <name type="scientific">Antrodiella citrinella</name>
    <dbReference type="NCBI Taxonomy" id="2447956"/>
    <lineage>
        <taxon>Eukaryota</taxon>
        <taxon>Fungi</taxon>
        <taxon>Dikarya</taxon>
        <taxon>Basidiomycota</taxon>
        <taxon>Agaricomycotina</taxon>
        <taxon>Agaricomycetes</taxon>
        <taxon>Polyporales</taxon>
        <taxon>Steccherinaceae</taxon>
        <taxon>Antrodiella</taxon>
    </lineage>
</organism>
<evidence type="ECO:0000256" key="1">
    <source>
        <dbReference type="SAM" id="MobiDB-lite"/>
    </source>
</evidence>
<name>A0A4S4MWY8_9APHY</name>
<dbReference type="OrthoDB" id="2661881at2759"/>
<dbReference type="EMBL" id="SGPM01000214">
    <property type="protein sequence ID" value="THH27930.1"/>
    <property type="molecule type" value="Genomic_DNA"/>
</dbReference>
<feature type="region of interest" description="Disordered" evidence="1">
    <location>
        <begin position="1"/>
        <end position="59"/>
    </location>
</feature>
<keyword evidence="3" id="KW-1185">Reference proteome</keyword>
<dbReference type="AlphaFoldDB" id="A0A4S4MWY8"/>
<proteinExistence type="predicted"/>